<dbReference type="SUPFAM" id="SSF55811">
    <property type="entry name" value="Nudix"/>
    <property type="match status" value="1"/>
</dbReference>
<evidence type="ECO:0000256" key="1">
    <source>
        <dbReference type="ARBA" id="ARBA00001946"/>
    </source>
</evidence>
<dbReference type="InterPro" id="IPR000086">
    <property type="entry name" value="NUDIX_hydrolase_dom"/>
</dbReference>
<dbReference type="PROSITE" id="PS00893">
    <property type="entry name" value="NUDIX_BOX"/>
    <property type="match status" value="1"/>
</dbReference>
<evidence type="ECO:0000256" key="4">
    <source>
        <dbReference type="ARBA" id="ARBA00022842"/>
    </source>
</evidence>
<dbReference type="PANTHER" id="PTHR43046:SF12">
    <property type="entry name" value="GDP-MANNOSE MANNOSYL HYDROLASE"/>
    <property type="match status" value="1"/>
</dbReference>
<gene>
    <name evidence="7" type="ORF">GCM10009681_25820</name>
</gene>
<keyword evidence="3 5" id="KW-0378">Hydrolase</keyword>
<sequence length="161" mass="17015">MTAPDSEVRRHSARVLLLDDDGKVLLLRCLRDPDDPTAGHVWCTPGGGVAPGESAPEAAARELAEETGVACAPAELGDVVAVSTGYASAGWTNGVFRNDYFVLRRSAPTIDCGTPAEYRWWAAEELTTTAEAVVPLNLAGLLTTLADGTPAHPIRLPWNHG</sequence>
<dbReference type="Proteomes" id="UP001500655">
    <property type="component" value="Unassembled WGS sequence"/>
</dbReference>
<protein>
    <submittedName>
        <fullName evidence="7">NUDIX hydrolase</fullName>
    </submittedName>
</protein>
<evidence type="ECO:0000256" key="3">
    <source>
        <dbReference type="ARBA" id="ARBA00022801"/>
    </source>
</evidence>
<name>A0ABN2KDN3_9ACTN</name>
<dbReference type="InterPro" id="IPR020476">
    <property type="entry name" value="Nudix_hydrolase"/>
</dbReference>
<dbReference type="PANTHER" id="PTHR43046">
    <property type="entry name" value="GDP-MANNOSE MANNOSYL HYDROLASE"/>
    <property type="match status" value="1"/>
</dbReference>
<comment type="cofactor">
    <cofactor evidence="1">
        <name>Mg(2+)</name>
        <dbReference type="ChEBI" id="CHEBI:18420"/>
    </cofactor>
</comment>
<dbReference type="Gene3D" id="3.90.79.10">
    <property type="entry name" value="Nucleoside Triphosphate Pyrophosphohydrolase"/>
    <property type="match status" value="1"/>
</dbReference>
<evidence type="ECO:0000256" key="5">
    <source>
        <dbReference type="RuleBase" id="RU003476"/>
    </source>
</evidence>
<comment type="similarity">
    <text evidence="2 5">Belongs to the Nudix hydrolase family.</text>
</comment>
<evidence type="ECO:0000256" key="2">
    <source>
        <dbReference type="ARBA" id="ARBA00005582"/>
    </source>
</evidence>
<dbReference type="GO" id="GO:0016787">
    <property type="term" value="F:hydrolase activity"/>
    <property type="evidence" value="ECO:0007669"/>
    <property type="project" value="UniProtKB-KW"/>
</dbReference>
<dbReference type="PRINTS" id="PR00502">
    <property type="entry name" value="NUDIXFAMILY"/>
</dbReference>
<proteinExistence type="inferred from homology"/>
<accession>A0ABN2KDN3</accession>
<dbReference type="InterPro" id="IPR020084">
    <property type="entry name" value="NUDIX_hydrolase_CS"/>
</dbReference>
<comment type="caution">
    <text evidence="7">The sequence shown here is derived from an EMBL/GenBank/DDBJ whole genome shotgun (WGS) entry which is preliminary data.</text>
</comment>
<dbReference type="PROSITE" id="PS51462">
    <property type="entry name" value="NUDIX"/>
    <property type="match status" value="1"/>
</dbReference>
<dbReference type="RefSeq" id="WP_344080715.1">
    <property type="nucleotide sequence ID" value="NZ_BAAALS010000011.1"/>
</dbReference>
<evidence type="ECO:0000313" key="7">
    <source>
        <dbReference type="EMBL" id="GAA1753680.1"/>
    </source>
</evidence>
<keyword evidence="8" id="KW-1185">Reference proteome</keyword>
<dbReference type="InterPro" id="IPR015797">
    <property type="entry name" value="NUDIX_hydrolase-like_dom_sf"/>
</dbReference>
<dbReference type="Pfam" id="PF00293">
    <property type="entry name" value="NUDIX"/>
    <property type="match status" value="1"/>
</dbReference>
<organism evidence="7 8">
    <name type="scientific">Luedemannella helvata</name>
    <dbReference type="NCBI Taxonomy" id="349315"/>
    <lineage>
        <taxon>Bacteria</taxon>
        <taxon>Bacillati</taxon>
        <taxon>Actinomycetota</taxon>
        <taxon>Actinomycetes</taxon>
        <taxon>Micromonosporales</taxon>
        <taxon>Micromonosporaceae</taxon>
        <taxon>Luedemannella</taxon>
    </lineage>
</organism>
<keyword evidence="4" id="KW-0460">Magnesium</keyword>
<evidence type="ECO:0000313" key="8">
    <source>
        <dbReference type="Proteomes" id="UP001500655"/>
    </source>
</evidence>
<reference evidence="7 8" key="1">
    <citation type="journal article" date="2019" name="Int. J. Syst. Evol. Microbiol.">
        <title>The Global Catalogue of Microorganisms (GCM) 10K type strain sequencing project: providing services to taxonomists for standard genome sequencing and annotation.</title>
        <authorList>
            <consortium name="The Broad Institute Genomics Platform"/>
            <consortium name="The Broad Institute Genome Sequencing Center for Infectious Disease"/>
            <person name="Wu L."/>
            <person name="Ma J."/>
        </authorList>
    </citation>
    <scope>NUCLEOTIDE SEQUENCE [LARGE SCALE GENOMIC DNA]</scope>
    <source>
        <strain evidence="7 8">JCM 13249</strain>
    </source>
</reference>
<evidence type="ECO:0000259" key="6">
    <source>
        <dbReference type="PROSITE" id="PS51462"/>
    </source>
</evidence>
<feature type="domain" description="Nudix hydrolase" evidence="6">
    <location>
        <begin position="8"/>
        <end position="146"/>
    </location>
</feature>
<dbReference type="EMBL" id="BAAALS010000011">
    <property type="protein sequence ID" value="GAA1753680.1"/>
    <property type="molecule type" value="Genomic_DNA"/>
</dbReference>